<dbReference type="InterPro" id="IPR025261">
    <property type="entry name" value="Atos-like_cons_dom"/>
</dbReference>
<feature type="region of interest" description="Disordered" evidence="1">
    <location>
        <begin position="700"/>
        <end position="784"/>
    </location>
</feature>
<feature type="compositionally biased region" description="Polar residues" evidence="1">
    <location>
        <begin position="251"/>
        <end position="261"/>
    </location>
</feature>
<feature type="compositionally biased region" description="Polar residues" evidence="1">
    <location>
        <begin position="291"/>
        <end position="304"/>
    </location>
</feature>
<feature type="region of interest" description="Disordered" evidence="1">
    <location>
        <begin position="463"/>
        <end position="502"/>
    </location>
</feature>
<feature type="compositionally biased region" description="Low complexity" evidence="1">
    <location>
        <begin position="746"/>
        <end position="757"/>
    </location>
</feature>
<sequence length="807" mass="89129">MPIPHHPDQWVSEVHKKEHPSSPTPMMRRPSEESIRTEDCEGPMLEPPMEEAPMEQENAAGVGHNGEALCTDRAELIERLKRGESPTWVPNRALKQEYLRTNHGESPNVSPKTTILKAPSPLLPAVELKSDTQRQRSPSEDRLIQPSEIQRPRSALHAGDFTEDQTKENRQGQNFSHTSGYPSNTKQSGILGTSPTTPWYTPSSSFQGFSATTRFSPHERSYEDRRPWRSRAPSISSYSSSSYVLKAPTTPLVQQSNNTDLDFSPRDRSISPDKSNRRHTLPPHSFRHVHTSPSGQIPTSTQPTRHAPSYRREGTFPYGHHPRRSLTSNWSLQASTSPQTPAYLRSRRTSFSSEMSPRQHASMVGSYEESILRGWMSTAPSKPLDFTAQIGVLGKNNCKPKCPAHVTVPFPAVFYSWSAGNGRSVTNDDPSPYVGHIDLQHLLTPSEKETSTGNDGVAETQSQLLDDGFESGPVTSRLGSRKSKKRRRPSPSSAPPGGSYRIPEQGQLQIIIKNPNKTAVKLFLVPYDLTGMEAGSKTFVRQRSYSADTFIDNPLVATALNGPALVARKSTLRYLIHLNICSPSKGRFYLYQHIRVVFANRVPDNKEQLRNEVQVPQPRFSAYKPHKEVVSGPSSSASAKLHADKAFRRRSSGFAFGNDDINAHTAQAFAGSSTFTFDSGQLIPPIPTIPFNLISPKQVRTENEDCERAEDTDVDSSRPNTASASASDVQSPLSDKVNRFKGVQLSSSYRSNSSEGSDGYTKLSKGEPGYGGVFGRPRTPEPGEGLLAMRLKSLGVQKAARAREDGL</sequence>
<dbReference type="SMART" id="SM01177">
    <property type="entry name" value="DUF4210"/>
    <property type="match status" value="1"/>
</dbReference>
<feature type="compositionally biased region" description="Low complexity" evidence="1">
    <location>
        <begin position="234"/>
        <end position="243"/>
    </location>
</feature>
<feature type="compositionally biased region" description="Basic residues" evidence="1">
    <location>
        <begin position="479"/>
        <end position="489"/>
    </location>
</feature>
<comment type="caution">
    <text evidence="3">The sequence shown here is derived from an EMBL/GenBank/DDBJ whole genome shotgun (WGS) entry which is preliminary data.</text>
</comment>
<dbReference type="EMBL" id="JAFEKC020000023">
    <property type="protein sequence ID" value="KAK0507423.1"/>
    <property type="molecule type" value="Genomic_DNA"/>
</dbReference>
<feature type="compositionally biased region" description="Low complexity" evidence="1">
    <location>
        <begin position="193"/>
        <end position="205"/>
    </location>
</feature>
<feature type="region of interest" description="Disordered" evidence="1">
    <location>
        <begin position="99"/>
        <end position="357"/>
    </location>
</feature>
<dbReference type="PANTHER" id="PTHR13199">
    <property type="entry name" value="GH03947P"/>
    <property type="match status" value="1"/>
</dbReference>
<evidence type="ECO:0000313" key="4">
    <source>
        <dbReference type="Proteomes" id="UP001166286"/>
    </source>
</evidence>
<keyword evidence="4" id="KW-1185">Reference proteome</keyword>
<dbReference type="PANTHER" id="PTHR13199:SF11">
    <property type="entry name" value="PROTEIN ATOSSA"/>
    <property type="match status" value="1"/>
</dbReference>
<evidence type="ECO:0000313" key="3">
    <source>
        <dbReference type="EMBL" id="KAK0507423.1"/>
    </source>
</evidence>
<feature type="compositionally biased region" description="Basic and acidic residues" evidence="1">
    <location>
        <begin position="216"/>
        <end position="227"/>
    </location>
</feature>
<protein>
    <recommendedName>
        <fullName evidence="2">Atos-like conserved domain-containing protein</fullName>
    </recommendedName>
</protein>
<evidence type="ECO:0000256" key="1">
    <source>
        <dbReference type="SAM" id="MobiDB-lite"/>
    </source>
</evidence>
<proteinExistence type="predicted"/>
<feature type="compositionally biased region" description="Basic and acidic residues" evidence="1">
    <location>
        <begin position="1"/>
        <end position="20"/>
    </location>
</feature>
<feature type="compositionally biased region" description="Acidic residues" evidence="1">
    <location>
        <begin position="704"/>
        <end position="714"/>
    </location>
</feature>
<feature type="compositionally biased region" description="Polar residues" evidence="1">
    <location>
        <begin position="171"/>
        <end position="191"/>
    </location>
</feature>
<dbReference type="Pfam" id="PF13889">
    <property type="entry name" value="Chromosome_seg"/>
    <property type="match status" value="1"/>
</dbReference>
<accession>A0AA39QQR8</accession>
<dbReference type="Pfam" id="PF13915">
    <property type="entry name" value="DUF4210"/>
    <property type="match status" value="1"/>
</dbReference>
<feature type="compositionally biased region" description="Polar residues" evidence="1">
    <location>
        <begin position="325"/>
        <end position="340"/>
    </location>
</feature>
<gene>
    <name evidence="3" type="ORF">JMJ35_009946</name>
</gene>
<dbReference type="Proteomes" id="UP001166286">
    <property type="component" value="Unassembled WGS sequence"/>
</dbReference>
<feature type="compositionally biased region" description="Basic and acidic residues" evidence="1">
    <location>
        <begin position="263"/>
        <end position="275"/>
    </location>
</feature>
<evidence type="ECO:0000259" key="2">
    <source>
        <dbReference type="SMART" id="SM01177"/>
    </source>
</evidence>
<feature type="compositionally biased region" description="Basic and acidic residues" evidence="1">
    <location>
        <begin position="29"/>
        <end position="39"/>
    </location>
</feature>
<name>A0AA39QQR8_9LECA</name>
<feature type="compositionally biased region" description="Basic and acidic residues" evidence="1">
    <location>
        <begin position="128"/>
        <end position="143"/>
    </location>
</feature>
<feature type="compositionally biased region" description="Polar residues" evidence="1">
    <location>
        <begin position="206"/>
        <end position="215"/>
    </location>
</feature>
<feature type="compositionally biased region" description="Polar residues" evidence="1">
    <location>
        <begin position="104"/>
        <end position="113"/>
    </location>
</feature>
<dbReference type="InterPro" id="IPR033473">
    <property type="entry name" value="Atos-like_C"/>
</dbReference>
<feature type="domain" description="Atos-like conserved" evidence="2">
    <location>
        <begin position="363"/>
        <end position="434"/>
    </location>
</feature>
<organism evidence="3 4">
    <name type="scientific">Cladonia borealis</name>
    <dbReference type="NCBI Taxonomy" id="184061"/>
    <lineage>
        <taxon>Eukaryota</taxon>
        <taxon>Fungi</taxon>
        <taxon>Dikarya</taxon>
        <taxon>Ascomycota</taxon>
        <taxon>Pezizomycotina</taxon>
        <taxon>Lecanoromycetes</taxon>
        <taxon>OSLEUM clade</taxon>
        <taxon>Lecanoromycetidae</taxon>
        <taxon>Lecanorales</taxon>
        <taxon>Lecanorineae</taxon>
        <taxon>Cladoniaceae</taxon>
        <taxon>Cladonia</taxon>
    </lineage>
</organism>
<feature type="region of interest" description="Disordered" evidence="1">
    <location>
        <begin position="1"/>
        <end position="60"/>
    </location>
</feature>
<dbReference type="InterPro" id="IPR051506">
    <property type="entry name" value="ATOS_Transcription_Regulators"/>
</dbReference>
<feature type="compositionally biased region" description="Polar residues" evidence="1">
    <location>
        <begin position="717"/>
        <end position="733"/>
    </location>
</feature>
<reference evidence="3" key="1">
    <citation type="submission" date="2023-03" db="EMBL/GenBank/DDBJ databases">
        <title>Complete genome of Cladonia borealis.</title>
        <authorList>
            <person name="Park H."/>
        </authorList>
    </citation>
    <scope>NUCLEOTIDE SEQUENCE</scope>
    <source>
        <strain evidence="3">ANT050790</strain>
    </source>
</reference>
<feature type="compositionally biased region" description="Basic residues" evidence="1">
    <location>
        <begin position="276"/>
        <end position="290"/>
    </location>
</feature>
<dbReference type="AlphaFoldDB" id="A0AA39QQR8"/>